<protein>
    <submittedName>
        <fullName evidence="2">Cupin domain-containing protein</fullName>
    </submittedName>
</protein>
<feature type="domain" description="Cupin type-2" evidence="1">
    <location>
        <begin position="41"/>
        <end position="104"/>
    </location>
</feature>
<sequence>MDLIDHDNQACLDWRPGVSTRMRVSALTGASALSIFEQWREPGRGAPTHWHPVQEALTVLSGEAEIWFEGERLQARVGHSALIPATRRHGFRNVGDGQLHMLAILAAPIFEAHFDDSQDIIRRWIPGPERS</sequence>
<dbReference type="CDD" id="cd02209">
    <property type="entry name" value="cupin_XRE_C"/>
    <property type="match status" value="1"/>
</dbReference>
<dbReference type="RefSeq" id="WP_263387760.1">
    <property type="nucleotide sequence ID" value="NZ_JAOVQN010000006.1"/>
</dbReference>
<organism evidence="2 3">
    <name type="scientific">Ruegeria marisflavi</name>
    <dbReference type="NCBI Taxonomy" id="2984152"/>
    <lineage>
        <taxon>Bacteria</taxon>
        <taxon>Pseudomonadati</taxon>
        <taxon>Pseudomonadota</taxon>
        <taxon>Alphaproteobacteria</taxon>
        <taxon>Rhodobacterales</taxon>
        <taxon>Roseobacteraceae</taxon>
        <taxon>Ruegeria</taxon>
    </lineage>
</organism>
<dbReference type="InterPro" id="IPR013096">
    <property type="entry name" value="Cupin_2"/>
</dbReference>
<dbReference type="Proteomes" id="UP001321014">
    <property type="component" value="Unassembled WGS sequence"/>
</dbReference>
<dbReference type="InterPro" id="IPR053146">
    <property type="entry name" value="QDO-like"/>
</dbReference>
<evidence type="ECO:0000313" key="3">
    <source>
        <dbReference type="Proteomes" id="UP001321014"/>
    </source>
</evidence>
<dbReference type="Gene3D" id="2.60.120.10">
    <property type="entry name" value="Jelly Rolls"/>
    <property type="match status" value="1"/>
</dbReference>
<dbReference type="PANTHER" id="PTHR36440">
    <property type="entry name" value="PUTATIVE (AFU_ORTHOLOGUE AFUA_8G07350)-RELATED"/>
    <property type="match status" value="1"/>
</dbReference>
<gene>
    <name evidence="2" type="ORF">OEZ49_07710</name>
</gene>
<dbReference type="PANTHER" id="PTHR36440:SF1">
    <property type="entry name" value="PUTATIVE (AFU_ORTHOLOGUE AFUA_8G07350)-RELATED"/>
    <property type="match status" value="1"/>
</dbReference>
<accession>A0ABT2WP13</accession>
<comment type="caution">
    <text evidence="2">The sequence shown here is derived from an EMBL/GenBank/DDBJ whole genome shotgun (WGS) entry which is preliminary data.</text>
</comment>
<dbReference type="EMBL" id="JAOVQN010000006">
    <property type="protein sequence ID" value="MCU9837648.1"/>
    <property type="molecule type" value="Genomic_DNA"/>
</dbReference>
<evidence type="ECO:0000259" key="1">
    <source>
        <dbReference type="Pfam" id="PF07883"/>
    </source>
</evidence>
<dbReference type="InterPro" id="IPR014710">
    <property type="entry name" value="RmlC-like_jellyroll"/>
</dbReference>
<keyword evidence="3" id="KW-1185">Reference proteome</keyword>
<dbReference type="InterPro" id="IPR011051">
    <property type="entry name" value="RmlC_Cupin_sf"/>
</dbReference>
<name>A0ABT2WP13_9RHOB</name>
<dbReference type="Pfam" id="PF07883">
    <property type="entry name" value="Cupin_2"/>
    <property type="match status" value="1"/>
</dbReference>
<proteinExistence type="predicted"/>
<evidence type="ECO:0000313" key="2">
    <source>
        <dbReference type="EMBL" id="MCU9837648.1"/>
    </source>
</evidence>
<reference evidence="2 3" key="1">
    <citation type="submission" date="2022-10" db="EMBL/GenBank/DDBJ databases">
        <title>Ruegeria sp. nov., isolated from ocean surface water.</title>
        <authorList>
            <person name="He W."/>
            <person name="Wang L."/>
            <person name="Zhang D.-F."/>
        </authorList>
    </citation>
    <scope>NUCLEOTIDE SEQUENCE [LARGE SCALE GENOMIC DNA]</scope>
    <source>
        <strain evidence="2 3">WL0004</strain>
    </source>
</reference>
<dbReference type="SUPFAM" id="SSF51182">
    <property type="entry name" value="RmlC-like cupins"/>
    <property type="match status" value="1"/>
</dbReference>